<gene>
    <name evidence="1" type="ORF">KDW_39630</name>
</gene>
<proteinExistence type="predicted"/>
<sequence>MDELLPQWTVPSFQSIAGRYPLGLEAVSLNILATKLAPGLPVLSRHPRYWSIYTYLIKRFQDTQKPTKTTKNPVLGRYLKSREIVFASAALLHHLPEFLRNVVGSDTLGPWLRRNQSTTTSLPVSLEGELGSYLQQSMGGYGQIYRGAMADLELVLHPENIREDIYFDIAWGELGTVVANTFASAIAETRYVKEFIDKDIDEIPLNVVRELGEVSCFCLLRHHEPERRLLTDVLLGKAQATFHKEPQAIDKEYLLYRRRQRAETVRMFLDLADQTQNIALSQEDIFRNLLYYGHSENGAAWYPERQRIQGTWRQWWLIQLREWVVGALNGIFRDFVSWGNSRGGLFTPLPIREYVQYISTLSLTLPSIGEKTLQDLSLGQLSTMIDDNISSGAWPLRAQKGEIEKISERSRLRQNNPAMTFLTLLVSQRRYARIQQQQGFLVEEVALLREGNRDRLSTNYIFDWLADQIAHDMPASQTFEQLMQEMIVSQHIRVALSKLNSNADTFRFHEEEDGVRFTPYSNVDISSISVRFEAISEALYGLDLISASLTKPSHGPTTYGWEILNAEPF</sequence>
<keyword evidence="2" id="KW-1185">Reference proteome</keyword>
<name>A0A5J4KTK6_9CHLR</name>
<organism evidence="1 2">
    <name type="scientific">Dictyobacter vulcani</name>
    <dbReference type="NCBI Taxonomy" id="2607529"/>
    <lineage>
        <taxon>Bacteria</taxon>
        <taxon>Bacillati</taxon>
        <taxon>Chloroflexota</taxon>
        <taxon>Ktedonobacteria</taxon>
        <taxon>Ktedonobacterales</taxon>
        <taxon>Dictyobacteraceae</taxon>
        <taxon>Dictyobacter</taxon>
    </lineage>
</organism>
<dbReference type="EMBL" id="BKZW01000002">
    <property type="protein sequence ID" value="GER89801.1"/>
    <property type="molecule type" value="Genomic_DNA"/>
</dbReference>
<comment type="caution">
    <text evidence="1">The sequence shown here is derived from an EMBL/GenBank/DDBJ whole genome shotgun (WGS) entry which is preliminary data.</text>
</comment>
<accession>A0A5J4KTK6</accession>
<protein>
    <submittedName>
        <fullName evidence="1">Uncharacterized protein</fullName>
    </submittedName>
</protein>
<dbReference type="Proteomes" id="UP000326912">
    <property type="component" value="Unassembled WGS sequence"/>
</dbReference>
<evidence type="ECO:0000313" key="1">
    <source>
        <dbReference type="EMBL" id="GER89801.1"/>
    </source>
</evidence>
<dbReference type="RefSeq" id="WP_151757639.1">
    <property type="nucleotide sequence ID" value="NZ_BKZW01000002.1"/>
</dbReference>
<dbReference type="AlphaFoldDB" id="A0A5J4KTK6"/>
<reference evidence="1 2" key="1">
    <citation type="submission" date="2019-10" db="EMBL/GenBank/DDBJ databases">
        <title>Dictyobacter vulcani sp. nov., within the class Ktedonobacteria, isolated from soil of volcanic Mt. Zao.</title>
        <authorList>
            <person name="Zheng Y."/>
            <person name="Wang C.M."/>
            <person name="Sakai Y."/>
            <person name="Abe K."/>
            <person name="Yokota A."/>
            <person name="Yabe S."/>
        </authorList>
    </citation>
    <scope>NUCLEOTIDE SEQUENCE [LARGE SCALE GENOMIC DNA]</scope>
    <source>
        <strain evidence="1 2">W12</strain>
    </source>
</reference>
<evidence type="ECO:0000313" key="2">
    <source>
        <dbReference type="Proteomes" id="UP000326912"/>
    </source>
</evidence>